<dbReference type="AlphaFoldDB" id="S0F8U4"/>
<protein>
    <submittedName>
        <fullName evidence="1">Uncharacterized protein</fullName>
    </submittedName>
</protein>
<dbReference type="STRING" id="547042.BACCOPRO_00448"/>
<sequence>MESSILIVAGLVLKCSICLIYWQDYLKQLINIKKKATFSETKTYL</sequence>
<organism evidence="1 2">
    <name type="scientific">Phocaeicola coprophilus DSM 18228 = JCM 13818</name>
    <dbReference type="NCBI Taxonomy" id="547042"/>
    <lineage>
        <taxon>Bacteria</taxon>
        <taxon>Pseudomonadati</taxon>
        <taxon>Bacteroidota</taxon>
        <taxon>Bacteroidia</taxon>
        <taxon>Bacteroidales</taxon>
        <taxon>Bacteroidaceae</taxon>
        <taxon>Phocaeicola</taxon>
    </lineage>
</organism>
<evidence type="ECO:0000313" key="2">
    <source>
        <dbReference type="Proteomes" id="UP000014073"/>
    </source>
</evidence>
<reference evidence="1 2" key="1">
    <citation type="submission" date="2008-12" db="EMBL/GenBank/DDBJ databases">
        <authorList>
            <person name="Fulton L."/>
            <person name="Clifton S."/>
            <person name="Fulton B."/>
            <person name="Xu J."/>
            <person name="Minx P."/>
            <person name="Pepin K.H."/>
            <person name="Johnson M."/>
            <person name="Bhonagiri V."/>
            <person name="Nash W.E."/>
            <person name="Mardis E.R."/>
            <person name="Wilson R.K."/>
        </authorList>
    </citation>
    <scope>NUCLEOTIDE SEQUENCE [LARGE SCALE GENOMIC DNA]</scope>
    <source>
        <strain evidence="1 2">DSM 18228</strain>
    </source>
</reference>
<evidence type="ECO:0000313" key="1">
    <source>
        <dbReference type="EMBL" id="EEF74966.1"/>
    </source>
</evidence>
<gene>
    <name evidence="1" type="ORF">BACCOPRO_00448</name>
</gene>
<keyword evidence="2" id="KW-1185">Reference proteome</keyword>
<proteinExistence type="predicted"/>
<name>S0F8U4_9BACT</name>
<comment type="caution">
    <text evidence="1">The sequence shown here is derived from an EMBL/GenBank/DDBJ whole genome shotgun (WGS) entry which is preliminary data.</text>
</comment>
<dbReference type="EMBL" id="ACBW01000030">
    <property type="protein sequence ID" value="EEF74966.1"/>
    <property type="molecule type" value="Genomic_DNA"/>
</dbReference>
<dbReference type="Proteomes" id="UP000014073">
    <property type="component" value="Unassembled WGS sequence"/>
</dbReference>
<accession>S0F8U4</accession>
<dbReference type="HOGENOM" id="CLU_3195998_0_0_10"/>